<feature type="transmembrane region" description="Helical" evidence="1">
    <location>
        <begin position="24"/>
        <end position="41"/>
    </location>
</feature>
<accession>A0A3N0WUR9</accession>
<evidence type="ECO:0000256" key="1">
    <source>
        <dbReference type="SAM" id="Phobius"/>
    </source>
</evidence>
<gene>
    <name evidence="3" type="ORF">EGI11_09355</name>
</gene>
<dbReference type="EMBL" id="RJUG01000004">
    <property type="protein sequence ID" value="ROI07869.1"/>
    <property type="molecule type" value="Genomic_DNA"/>
</dbReference>
<sequence length="99" mass="11977">METSNTTHNKYLEAKKRVKRIKGFYTHLFVYICVNLFIVYLNYSQLKPGETYFQWQNFLTLFFWGIGLLAHALSVFLPNFIFGKNWEEQKIRELMEKNK</sequence>
<comment type="caution">
    <text evidence="3">The sequence shown here is derived from an EMBL/GenBank/DDBJ whole genome shotgun (WGS) entry which is preliminary data.</text>
</comment>
<dbReference type="Pfam" id="PF13239">
    <property type="entry name" value="2TM"/>
    <property type="match status" value="1"/>
</dbReference>
<dbReference type="OrthoDB" id="1495672at2"/>
<keyword evidence="3" id="KW-0808">Transferase</keyword>
<dbReference type="GO" id="GO:0016301">
    <property type="term" value="F:kinase activity"/>
    <property type="evidence" value="ECO:0007669"/>
    <property type="project" value="UniProtKB-KW"/>
</dbReference>
<protein>
    <submittedName>
        <fullName evidence="3">Histidine kinase</fullName>
    </submittedName>
</protein>
<dbReference type="InterPro" id="IPR025698">
    <property type="entry name" value="2TM_dom"/>
</dbReference>
<dbReference type="AlphaFoldDB" id="A0A3N0WUR9"/>
<keyword evidence="1" id="KW-0812">Transmembrane</keyword>
<organism evidence="3 4">
    <name type="scientific">Kaistella daneshvariae</name>
    <dbReference type="NCBI Taxonomy" id="2487074"/>
    <lineage>
        <taxon>Bacteria</taxon>
        <taxon>Pseudomonadati</taxon>
        <taxon>Bacteroidota</taxon>
        <taxon>Flavobacteriia</taxon>
        <taxon>Flavobacteriales</taxon>
        <taxon>Weeksellaceae</taxon>
        <taxon>Chryseobacterium group</taxon>
        <taxon>Kaistella</taxon>
    </lineage>
</organism>
<name>A0A3N0WUR9_9FLAO</name>
<dbReference type="Proteomes" id="UP000270224">
    <property type="component" value="Unassembled WGS sequence"/>
</dbReference>
<reference evidence="4" key="1">
    <citation type="submission" date="2018-11" db="EMBL/GenBank/DDBJ databases">
        <title>Proposal to divide the Flavobacteriaceae and reorganize its genera based on Amino Acid Identity values calculated from whole genome sequences.</title>
        <authorList>
            <person name="Nicholson A.C."/>
            <person name="Gulvik C.A."/>
            <person name="Whitney A.M."/>
            <person name="Humrighouse B.W."/>
            <person name="Bell M."/>
            <person name="Holmes B."/>
            <person name="Steigerwalt A."/>
            <person name="Villarma A."/>
            <person name="Sheth M."/>
            <person name="Batra D."/>
            <person name="Pryor J."/>
            <person name="Bernardet J.-F."/>
            <person name="Hugo C."/>
            <person name="Kampfer P."/>
            <person name="Newman J."/>
            <person name="Mcquiston J.R."/>
        </authorList>
    </citation>
    <scope>NUCLEOTIDE SEQUENCE [LARGE SCALE GENOMIC DNA]</scope>
    <source>
        <strain evidence="4">H3056</strain>
    </source>
</reference>
<evidence type="ECO:0000313" key="3">
    <source>
        <dbReference type="EMBL" id="ROI07869.1"/>
    </source>
</evidence>
<feature type="domain" description="2TM" evidence="2">
    <location>
        <begin position="13"/>
        <end position="96"/>
    </location>
</feature>
<dbReference type="RefSeq" id="WP_123266183.1">
    <property type="nucleotide sequence ID" value="NZ_RJUG01000004.1"/>
</dbReference>
<proteinExistence type="predicted"/>
<keyword evidence="1" id="KW-1133">Transmembrane helix</keyword>
<keyword evidence="1" id="KW-0472">Membrane</keyword>
<evidence type="ECO:0000259" key="2">
    <source>
        <dbReference type="Pfam" id="PF13239"/>
    </source>
</evidence>
<feature type="transmembrane region" description="Helical" evidence="1">
    <location>
        <begin position="61"/>
        <end position="82"/>
    </location>
</feature>
<evidence type="ECO:0000313" key="4">
    <source>
        <dbReference type="Proteomes" id="UP000270224"/>
    </source>
</evidence>
<keyword evidence="3" id="KW-0418">Kinase</keyword>
<reference evidence="4" key="2">
    <citation type="submission" date="2018-11" db="EMBL/GenBank/DDBJ databases">
        <title>Proposal to divide the Flavobacteriaceae and reorganize its genera based on Amino Acid Identity values calculated from whole genome sequences.</title>
        <authorList>
            <person name="Nicholson A.C."/>
            <person name="Gulvik C.A."/>
            <person name="Whitney A.M."/>
            <person name="Humrighouse B.W."/>
            <person name="Bell M."/>
            <person name="Holmens B."/>
            <person name="Steigerwalt A."/>
            <person name="Villarma A."/>
            <person name="Sheth M."/>
            <person name="Batra D."/>
            <person name="Pryor J."/>
            <person name="Bernardet J.-F."/>
            <person name="Hugo C."/>
            <person name="Kampfer P."/>
            <person name="Newman J."/>
            <person name="Mcquiston J.R."/>
        </authorList>
    </citation>
    <scope>NUCLEOTIDE SEQUENCE [LARGE SCALE GENOMIC DNA]</scope>
    <source>
        <strain evidence="4">H3056</strain>
    </source>
</reference>